<protein>
    <recommendedName>
        <fullName evidence="2">Heterokaryon incompatibility domain-containing protein</fullName>
    </recommendedName>
</protein>
<dbReference type="Proteomes" id="UP000292402">
    <property type="component" value="Unassembled WGS sequence"/>
</dbReference>
<dbReference type="InterPro" id="IPR010730">
    <property type="entry name" value="HET"/>
</dbReference>
<dbReference type="Pfam" id="PF06985">
    <property type="entry name" value="HET"/>
    <property type="match status" value="1"/>
</dbReference>
<accession>A0A4Q4MPV2</accession>
<comment type="caution">
    <text evidence="3">The sequence shown here is derived from an EMBL/GenBank/DDBJ whole genome shotgun (WGS) entry which is preliminary data.</text>
</comment>
<evidence type="ECO:0000313" key="4">
    <source>
        <dbReference type="Proteomes" id="UP000292402"/>
    </source>
</evidence>
<dbReference type="InterPro" id="IPR052895">
    <property type="entry name" value="HetReg/Transcr_Mod"/>
</dbReference>
<feature type="region of interest" description="Disordered" evidence="1">
    <location>
        <begin position="453"/>
        <end position="472"/>
    </location>
</feature>
<dbReference type="PANTHER" id="PTHR24148:SF64">
    <property type="entry name" value="HETEROKARYON INCOMPATIBILITY DOMAIN-CONTAINING PROTEIN"/>
    <property type="match status" value="1"/>
</dbReference>
<dbReference type="EMBL" id="PDXA01000007">
    <property type="protein sequence ID" value="RYN56492.1"/>
    <property type="molecule type" value="Genomic_DNA"/>
</dbReference>
<gene>
    <name evidence="3" type="ORF">AA0114_g2715</name>
</gene>
<sequence length="676" mass="77539">MQYEPLNETKNEIRVLRFLGPFRLSAEKSIECKLENVPLEEGSFYPQLEQSYTPTQKYPIVWDEFTKCVDLRDATLEKLPLGKDLHVGSNQALNQPTSPRFAWGDFEALSYTWGDLNDVKSIIVNGMRKDVTKNLEAALRALRDLKETHLGMRYWVDSLCINQEDREGERDAQVKRMKEIYSRTRAVIVWLGQEAETDKTAVRIMRHLCWNSRVGEKLKLPEHLRVGAEHSLLTFAQKPYWNRAWIIQELAMNQNSTLILCGKHQLTRKMLQLGAKYFQKSRQISEDQPLLHNHDQDPDARLKTSRVYRLASLTFKSDEVKLDPLMHLVRRANARDDRDKVYSILGLLDPVISQDITPNYSLPVQKVYRDFMMSIINYPGGLGQIAYAGIHPTENGWASWECDWRIPFGRHHIQHLRSRSASGDLPAKIRFEPGKSGPLLVCSGCHVDTVDGAATEPSSRRPTQSCYDSDRYDGRMPGALQQTLLMDHPKPIPGQNTGYSKATTGRFDHGAIKDVLLQLPWSFERSTAKSPANFRPISKWCELLQSSYFQKFDEFRKHNQDFRIGGQSFRSFFPPDHPKGIKPKILLHQLRLAVLSLEQRALITTESGRLGLAPAAVRQGDIIAILFGCNFPVVLRPCLDDMYQVIGECYVHELMDGKMFSQEHDGYVPERKFVLR</sequence>
<evidence type="ECO:0000313" key="3">
    <source>
        <dbReference type="EMBL" id="RYN56492.1"/>
    </source>
</evidence>
<evidence type="ECO:0000256" key="1">
    <source>
        <dbReference type="SAM" id="MobiDB-lite"/>
    </source>
</evidence>
<dbReference type="Pfam" id="PF26639">
    <property type="entry name" value="Het-6_barrel"/>
    <property type="match status" value="1"/>
</dbReference>
<dbReference type="PANTHER" id="PTHR24148">
    <property type="entry name" value="ANKYRIN REPEAT DOMAIN-CONTAINING PROTEIN 39 HOMOLOG-RELATED"/>
    <property type="match status" value="1"/>
</dbReference>
<feature type="compositionally biased region" description="Polar residues" evidence="1">
    <location>
        <begin position="456"/>
        <end position="467"/>
    </location>
</feature>
<name>A0A4Q4MPV2_9PLEO</name>
<dbReference type="AlphaFoldDB" id="A0A4Q4MPV2"/>
<proteinExistence type="predicted"/>
<feature type="domain" description="Heterokaryon incompatibility" evidence="2">
    <location>
        <begin position="106"/>
        <end position="249"/>
    </location>
</feature>
<organism evidence="3 4">
    <name type="scientific">Alternaria tenuissima</name>
    <dbReference type="NCBI Taxonomy" id="119927"/>
    <lineage>
        <taxon>Eukaryota</taxon>
        <taxon>Fungi</taxon>
        <taxon>Dikarya</taxon>
        <taxon>Ascomycota</taxon>
        <taxon>Pezizomycotina</taxon>
        <taxon>Dothideomycetes</taxon>
        <taxon>Pleosporomycetidae</taxon>
        <taxon>Pleosporales</taxon>
        <taxon>Pleosporineae</taxon>
        <taxon>Pleosporaceae</taxon>
        <taxon>Alternaria</taxon>
        <taxon>Alternaria sect. Alternaria</taxon>
        <taxon>Alternaria alternata complex</taxon>
    </lineage>
</organism>
<reference evidence="4" key="1">
    <citation type="journal article" date="2019" name="bioRxiv">
        <title>Genomics, evolutionary history and diagnostics of the Alternaria alternata species group including apple and Asian pear pathotypes.</title>
        <authorList>
            <person name="Armitage A.D."/>
            <person name="Cockerton H.M."/>
            <person name="Sreenivasaprasad S."/>
            <person name="Woodhall J.W."/>
            <person name="Lane C.R."/>
            <person name="Harrison R.J."/>
            <person name="Clarkson J.P."/>
        </authorList>
    </citation>
    <scope>NUCLEOTIDE SEQUENCE [LARGE SCALE GENOMIC DNA]</scope>
    <source>
        <strain evidence="4">FERA 1082</strain>
    </source>
</reference>
<evidence type="ECO:0000259" key="2">
    <source>
        <dbReference type="Pfam" id="PF06985"/>
    </source>
</evidence>